<dbReference type="PANTHER" id="PTHR43072">
    <property type="entry name" value="N-ACETYLTRANSFERASE"/>
    <property type="match status" value="1"/>
</dbReference>
<evidence type="ECO:0000313" key="4">
    <source>
        <dbReference type="EMBL" id="SFI56897.1"/>
    </source>
</evidence>
<dbReference type="Pfam" id="PF13420">
    <property type="entry name" value="Acetyltransf_4"/>
    <property type="match status" value="1"/>
</dbReference>
<dbReference type="SUPFAM" id="SSF55729">
    <property type="entry name" value="Acyl-CoA N-acyltransferases (Nat)"/>
    <property type="match status" value="1"/>
</dbReference>
<keyword evidence="1 4" id="KW-0808">Transferase</keyword>
<accession>A0A1I3J9G0</accession>
<dbReference type="PANTHER" id="PTHR43072:SF23">
    <property type="entry name" value="UPF0039 PROTEIN C11D3.02C"/>
    <property type="match status" value="1"/>
</dbReference>
<gene>
    <name evidence="4" type="ORF">SAMN05421638_0036</name>
</gene>
<dbReference type="GO" id="GO:0016747">
    <property type="term" value="F:acyltransferase activity, transferring groups other than amino-acyl groups"/>
    <property type="evidence" value="ECO:0007669"/>
    <property type="project" value="InterPro"/>
</dbReference>
<evidence type="ECO:0000256" key="1">
    <source>
        <dbReference type="ARBA" id="ARBA00022679"/>
    </source>
</evidence>
<organism evidence="4 5">
    <name type="scientific">Kaistella treverensis</name>
    <dbReference type="NCBI Taxonomy" id="631455"/>
    <lineage>
        <taxon>Bacteria</taxon>
        <taxon>Pseudomonadati</taxon>
        <taxon>Bacteroidota</taxon>
        <taxon>Flavobacteriia</taxon>
        <taxon>Flavobacteriales</taxon>
        <taxon>Weeksellaceae</taxon>
        <taxon>Chryseobacterium group</taxon>
        <taxon>Kaistella</taxon>
    </lineage>
</organism>
<dbReference type="RefSeq" id="WP_089817602.1">
    <property type="nucleotide sequence ID" value="NZ_FORQ01000001.1"/>
</dbReference>
<protein>
    <submittedName>
        <fullName evidence="4">Phosphinothricin acetyltransferase</fullName>
    </submittedName>
</protein>
<proteinExistence type="predicted"/>
<keyword evidence="5" id="KW-1185">Reference proteome</keyword>
<dbReference type="InterPro" id="IPR000182">
    <property type="entry name" value="GNAT_dom"/>
</dbReference>
<keyword evidence="2" id="KW-0012">Acyltransferase</keyword>
<dbReference type="Gene3D" id="3.40.630.30">
    <property type="match status" value="1"/>
</dbReference>
<dbReference type="Proteomes" id="UP000242560">
    <property type="component" value="Unassembled WGS sequence"/>
</dbReference>
<evidence type="ECO:0000313" key="5">
    <source>
        <dbReference type="Proteomes" id="UP000242560"/>
    </source>
</evidence>
<dbReference type="EMBL" id="FORQ01000001">
    <property type="protein sequence ID" value="SFI56897.1"/>
    <property type="molecule type" value="Genomic_DNA"/>
</dbReference>
<dbReference type="InterPro" id="IPR016181">
    <property type="entry name" value="Acyl_CoA_acyltransferase"/>
</dbReference>
<evidence type="ECO:0000259" key="3">
    <source>
        <dbReference type="PROSITE" id="PS51186"/>
    </source>
</evidence>
<evidence type="ECO:0000256" key="2">
    <source>
        <dbReference type="ARBA" id="ARBA00023315"/>
    </source>
</evidence>
<name>A0A1I3J9G0_9FLAO</name>
<feature type="domain" description="N-acetyltransferase" evidence="3">
    <location>
        <begin position="3"/>
        <end position="157"/>
    </location>
</feature>
<dbReference type="PROSITE" id="PS51186">
    <property type="entry name" value="GNAT"/>
    <property type="match status" value="1"/>
</dbReference>
<sequence length="166" mass="18733">MNYEIRIMQEEDAPKIIDIYQQGIDGGNATYEKAAPSWEAWDSKYLKVCRFVLENEANETVGWCALLPVSDRACFKGVAEVSIYLDGSVQGKGLGKLLLKKLVLDSEEQKFWTLQAGIFPENEASIAIHEKLGFRVVGRRERLGQLNGRWRDVVLLERRSAVVGTD</sequence>
<dbReference type="AlphaFoldDB" id="A0A1I3J9G0"/>
<reference evidence="5" key="1">
    <citation type="submission" date="2016-10" db="EMBL/GenBank/DDBJ databases">
        <authorList>
            <person name="Varghese N."/>
            <person name="Submissions S."/>
        </authorList>
    </citation>
    <scope>NUCLEOTIDE SEQUENCE [LARGE SCALE GENOMIC DNA]</scope>
    <source>
        <strain evidence="5">DSM 22251</strain>
    </source>
</reference>